<organism evidence="3 4">
    <name type="scientific">Paramecium primaurelia</name>
    <dbReference type="NCBI Taxonomy" id="5886"/>
    <lineage>
        <taxon>Eukaryota</taxon>
        <taxon>Sar</taxon>
        <taxon>Alveolata</taxon>
        <taxon>Ciliophora</taxon>
        <taxon>Intramacronucleata</taxon>
        <taxon>Oligohymenophorea</taxon>
        <taxon>Peniculida</taxon>
        <taxon>Parameciidae</taxon>
        <taxon>Paramecium</taxon>
    </lineage>
</organism>
<evidence type="ECO:0000313" key="3">
    <source>
        <dbReference type="EMBL" id="CAD8109972.1"/>
    </source>
</evidence>
<feature type="transmembrane region" description="Helical" evidence="2">
    <location>
        <begin position="224"/>
        <end position="250"/>
    </location>
</feature>
<keyword evidence="4" id="KW-1185">Reference proteome</keyword>
<keyword evidence="2" id="KW-1133">Transmembrane helix</keyword>
<feature type="compositionally biased region" description="Basic residues" evidence="1">
    <location>
        <begin position="347"/>
        <end position="373"/>
    </location>
</feature>
<protein>
    <recommendedName>
        <fullName evidence="5">Vacuole membrane protein 1</fullName>
    </recommendedName>
</protein>
<accession>A0A8S1Q312</accession>
<gene>
    <name evidence="3" type="ORF">PPRIM_AZ9-3.1.T1420084</name>
</gene>
<proteinExistence type="predicted"/>
<feature type="transmembrane region" description="Helical" evidence="2">
    <location>
        <begin position="317"/>
        <end position="340"/>
    </location>
</feature>
<keyword evidence="2" id="KW-0812">Transmembrane</keyword>
<feature type="transmembrane region" description="Helical" evidence="2">
    <location>
        <begin position="36"/>
        <end position="53"/>
    </location>
</feature>
<keyword evidence="2" id="KW-0472">Membrane</keyword>
<sequence>MVEAPTLFSNPIKTLYLFTIVLFNYAKDAVKYLSKFWHIIGFLALVVIAPRFVEGEHSELVRQGDEIAYFMLYWLVLGIMSSVGLGTGLHTFVLYLGPHIAKTTIQAYECNALPLFVPSKYATQYVECPKEATGITIFDIIKQVYFETVLFGIGTAIGELPPYFVARAAALANKKLEELEEVLEKKDENSFMQRMKLLIYNKLQKNAFLTVMLCASIPNPLFDLAGITCGHFLISFWTFFGATVLGKAFIKMHIQLPMTVFVFSQEPVKALLNLIQKYIPFIYQFLSDLLDKQRKQLRDPSLFKEGTKPLLAQLWDYFIILMIGFFMISIVNSLVAQYVTEQEQEKKKSKQHHHHSNKHHTGDHKTSKKAKSS</sequence>
<evidence type="ECO:0000256" key="2">
    <source>
        <dbReference type="SAM" id="Phobius"/>
    </source>
</evidence>
<feature type="region of interest" description="Disordered" evidence="1">
    <location>
        <begin position="345"/>
        <end position="373"/>
    </location>
</feature>
<dbReference type="OMA" id="EEPYDKR"/>
<evidence type="ECO:0008006" key="5">
    <source>
        <dbReference type="Google" id="ProtNLM"/>
    </source>
</evidence>
<reference evidence="3" key="1">
    <citation type="submission" date="2021-01" db="EMBL/GenBank/DDBJ databases">
        <authorList>
            <consortium name="Genoscope - CEA"/>
            <person name="William W."/>
        </authorList>
    </citation>
    <scope>NUCLEOTIDE SEQUENCE</scope>
</reference>
<dbReference type="Proteomes" id="UP000688137">
    <property type="component" value="Unassembled WGS sequence"/>
</dbReference>
<name>A0A8S1Q312_PARPR</name>
<dbReference type="AlphaFoldDB" id="A0A8S1Q312"/>
<feature type="transmembrane region" description="Helical" evidence="2">
    <location>
        <begin position="6"/>
        <end position="24"/>
    </location>
</feature>
<evidence type="ECO:0000256" key="1">
    <source>
        <dbReference type="SAM" id="MobiDB-lite"/>
    </source>
</evidence>
<dbReference type="EMBL" id="CAJJDM010000146">
    <property type="protein sequence ID" value="CAD8109972.1"/>
    <property type="molecule type" value="Genomic_DNA"/>
</dbReference>
<feature type="transmembrane region" description="Helical" evidence="2">
    <location>
        <begin position="73"/>
        <end position="96"/>
    </location>
</feature>
<comment type="caution">
    <text evidence="3">The sequence shown here is derived from an EMBL/GenBank/DDBJ whole genome shotgun (WGS) entry which is preliminary data.</text>
</comment>
<evidence type="ECO:0000313" key="4">
    <source>
        <dbReference type="Proteomes" id="UP000688137"/>
    </source>
</evidence>